<comment type="domain">
    <text evidence="7">The DHHC domain is required for palmitoyltransferase activity.</text>
</comment>
<comment type="subcellular location">
    <subcellularLocation>
        <location evidence="1">Membrane</location>
        <topology evidence="1">Multi-pass membrane protein</topology>
    </subcellularLocation>
</comment>
<dbReference type="InterPro" id="IPR001594">
    <property type="entry name" value="Palmitoyltrfase_DHHC"/>
</dbReference>
<dbReference type="EMBL" id="JANPWB010000003">
    <property type="protein sequence ID" value="KAJ1197389.1"/>
    <property type="molecule type" value="Genomic_DNA"/>
</dbReference>
<evidence type="ECO:0000259" key="9">
    <source>
        <dbReference type="Pfam" id="PF01529"/>
    </source>
</evidence>
<comment type="catalytic activity">
    <reaction evidence="7">
        <text>L-cysteinyl-[protein] + hexadecanoyl-CoA = S-hexadecanoyl-L-cysteinyl-[protein] + CoA</text>
        <dbReference type="Rhea" id="RHEA:36683"/>
        <dbReference type="Rhea" id="RHEA-COMP:10131"/>
        <dbReference type="Rhea" id="RHEA-COMP:11032"/>
        <dbReference type="ChEBI" id="CHEBI:29950"/>
        <dbReference type="ChEBI" id="CHEBI:57287"/>
        <dbReference type="ChEBI" id="CHEBI:57379"/>
        <dbReference type="ChEBI" id="CHEBI:74151"/>
        <dbReference type="EC" id="2.3.1.225"/>
    </reaction>
</comment>
<evidence type="ECO:0000313" key="11">
    <source>
        <dbReference type="Proteomes" id="UP001066276"/>
    </source>
</evidence>
<proteinExistence type="inferred from homology"/>
<keyword evidence="3 7" id="KW-0812">Transmembrane</keyword>
<dbReference type="Pfam" id="PF01529">
    <property type="entry name" value="DHHC"/>
    <property type="match status" value="1"/>
</dbReference>
<dbReference type="GO" id="GO:0019706">
    <property type="term" value="F:protein-cysteine S-palmitoyltransferase activity"/>
    <property type="evidence" value="ECO:0007669"/>
    <property type="project" value="UniProtKB-EC"/>
</dbReference>
<keyword evidence="11" id="KW-1185">Reference proteome</keyword>
<sequence>MRCQPGRLIEHRSLSSLLRFLPEQTRLAEREAGPMRMHLGWKMALSRGLRCCQRVLSWIPVLIITLVVLWSYYAYVFELCIVTLVNPLEKVAYLLVFHIVFVLFAWTYWKSIFTPPSQPTKKFLLSYADKERYDNEERPDAQKQILSEAAKRLPVYTRTGSGGIRFCDRCQVIKPDRCHHCSVCGMCVLKMDHHCPWVNNCVGFSNYKFFLLFLGYSLLYCTYIAATVFKYFLLFWVGTLENSRSKFHILFLLFVSVMFFVSLLFLFGYHCWLVSRNRSTLEAFSPPVFHNGPDKNAFHLGIRRNLQQVFGMNKNLWFIPVESSLGDGLSFPMRSSQCESRNPLLGSEDQWEDDGMEEDNEAYHGSSSISIEMET</sequence>
<accession>A0AAV7V7A2</accession>
<protein>
    <recommendedName>
        <fullName evidence="7">Palmitoyltransferase</fullName>
        <ecNumber evidence="7">2.3.1.225</ecNumber>
    </recommendedName>
</protein>
<evidence type="ECO:0000256" key="1">
    <source>
        <dbReference type="ARBA" id="ARBA00004141"/>
    </source>
</evidence>
<reference evidence="10" key="1">
    <citation type="journal article" date="2022" name="bioRxiv">
        <title>Sequencing and chromosome-scale assembly of the giantPleurodeles waltlgenome.</title>
        <authorList>
            <person name="Brown T."/>
            <person name="Elewa A."/>
            <person name="Iarovenko S."/>
            <person name="Subramanian E."/>
            <person name="Araus A.J."/>
            <person name="Petzold A."/>
            <person name="Susuki M."/>
            <person name="Suzuki K.-i.T."/>
            <person name="Hayashi T."/>
            <person name="Toyoda A."/>
            <person name="Oliveira C."/>
            <person name="Osipova E."/>
            <person name="Leigh N.D."/>
            <person name="Simon A."/>
            <person name="Yun M.H."/>
        </authorList>
    </citation>
    <scope>NUCLEOTIDE SEQUENCE</scope>
    <source>
        <strain evidence="10">20211129_DDA</strain>
        <tissue evidence="10">Liver</tissue>
    </source>
</reference>
<evidence type="ECO:0000256" key="8">
    <source>
        <dbReference type="SAM" id="MobiDB-lite"/>
    </source>
</evidence>
<dbReference type="GO" id="GO:0016020">
    <property type="term" value="C:membrane"/>
    <property type="evidence" value="ECO:0007669"/>
    <property type="project" value="UniProtKB-SubCell"/>
</dbReference>
<dbReference type="PROSITE" id="PS50216">
    <property type="entry name" value="DHHC"/>
    <property type="match status" value="1"/>
</dbReference>
<feature type="compositionally biased region" description="Acidic residues" evidence="8">
    <location>
        <begin position="349"/>
        <end position="360"/>
    </location>
</feature>
<name>A0AAV7V7A2_PLEWA</name>
<comment type="caution">
    <text evidence="10">The sequence shown here is derived from an EMBL/GenBank/DDBJ whole genome shotgun (WGS) entry which is preliminary data.</text>
</comment>
<feature type="transmembrane region" description="Helical" evidence="7">
    <location>
        <begin position="55"/>
        <end position="75"/>
    </location>
</feature>
<dbReference type="InterPro" id="IPR039859">
    <property type="entry name" value="PFA4/ZDH16/20/ERF2-like"/>
</dbReference>
<evidence type="ECO:0000256" key="6">
    <source>
        <dbReference type="ARBA" id="ARBA00023315"/>
    </source>
</evidence>
<dbReference type="EC" id="2.3.1.225" evidence="7"/>
<evidence type="ECO:0000256" key="2">
    <source>
        <dbReference type="ARBA" id="ARBA00022679"/>
    </source>
</evidence>
<feature type="transmembrane region" description="Helical" evidence="7">
    <location>
        <begin position="249"/>
        <end position="269"/>
    </location>
</feature>
<evidence type="ECO:0000256" key="5">
    <source>
        <dbReference type="ARBA" id="ARBA00023136"/>
    </source>
</evidence>
<feature type="transmembrane region" description="Helical" evidence="7">
    <location>
        <begin position="209"/>
        <end position="237"/>
    </location>
</feature>
<organism evidence="10 11">
    <name type="scientific">Pleurodeles waltl</name>
    <name type="common">Iberian ribbed newt</name>
    <dbReference type="NCBI Taxonomy" id="8319"/>
    <lineage>
        <taxon>Eukaryota</taxon>
        <taxon>Metazoa</taxon>
        <taxon>Chordata</taxon>
        <taxon>Craniata</taxon>
        <taxon>Vertebrata</taxon>
        <taxon>Euteleostomi</taxon>
        <taxon>Amphibia</taxon>
        <taxon>Batrachia</taxon>
        <taxon>Caudata</taxon>
        <taxon>Salamandroidea</taxon>
        <taxon>Salamandridae</taxon>
        <taxon>Pleurodelinae</taxon>
        <taxon>Pleurodeles</taxon>
    </lineage>
</organism>
<evidence type="ECO:0000256" key="7">
    <source>
        <dbReference type="RuleBase" id="RU079119"/>
    </source>
</evidence>
<dbReference type="PANTHER" id="PTHR12246">
    <property type="entry name" value="PALMITOYLTRANSFERASE ZDHHC16"/>
    <property type="match status" value="1"/>
</dbReference>
<comment type="similarity">
    <text evidence="7">Belongs to the DHHC palmitoyltransferase family.</text>
</comment>
<evidence type="ECO:0000313" key="10">
    <source>
        <dbReference type="EMBL" id="KAJ1197389.1"/>
    </source>
</evidence>
<dbReference type="AlphaFoldDB" id="A0AAV7V7A2"/>
<keyword evidence="4 7" id="KW-1133">Transmembrane helix</keyword>
<evidence type="ECO:0000256" key="4">
    <source>
        <dbReference type="ARBA" id="ARBA00022989"/>
    </source>
</evidence>
<feature type="domain" description="Palmitoyltransferase DHHC" evidence="9">
    <location>
        <begin position="164"/>
        <end position="284"/>
    </location>
</feature>
<feature type="compositionally biased region" description="Polar residues" evidence="8">
    <location>
        <begin position="365"/>
        <end position="375"/>
    </location>
</feature>
<feature type="region of interest" description="Disordered" evidence="8">
    <location>
        <begin position="339"/>
        <end position="375"/>
    </location>
</feature>
<feature type="transmembrane region" description="Helical" evidence="7">
    <location>
        <begin position="91"/>
        <end position="109"/>
    </location>
</feature>
<gene>
    <name evidence="10" type="ORF">NDU88_001249</name>
</gene>
<keyword evidence="6 7" id="KW-0012">Acyltransferase</keyword>
<keyword evidence="2 7" id="KW-0808">Transferase</keyword>
<evidence type="ECO:0000256" key="3">
    <source>
        <dbReference type="ARBA" id="ARBA00022692"/>
    </source>
</evidence>
<dbReference type="Proteomes" id="UP001066276">
    <property type="component" value="Chromosome 2_1"/>
</dbReference>
<keyword evidence="5 7" id="KW-0472">Membrane</keyword>